<comment type="caution">
    <text evidence="1">The sequence shown here is derived from an EMBL/GenBank/DDBJ whole genome shotgun (WGS) entry which is preliminary data.</text>
</comment>
<evidence type="ECO:0000313" key="1">
    <source>
        <dbReference type="EMBL" id="PLV15890.1"/>
    </source>
</evidence>
<keyword evidence="2" id="KW-1185">Reference proteome</keyword>
<sequence>MTRTSEVCIAPCRSGLVSRKGCTAAPAISAFMQQFGGRYAALSRHKAAPTDTALFSRFGAVPVGAGMPANTGAAGDITPR</sequence>
<name>A0ABX4U878_PSEDL</name>
<dbReference type="EMBL" id="PJCJ01000002">
    <property type="protein sequence ID" value="PLV15890.1"/>
    <property type="molecule type" value="Genomic_DNA"/>
</dbReference>
<gene>
    <name evidence="1" type="ORF">CXG47_03170</name>
</gene>
<accession>A0ABX4U878</accession>
<proteinExistence type="predicted"/>
<protein>
    <recommendedName>
        <fullName evidence="3">Diguanylate cyclase</fullName>
    </recommendedName>
</protein>
<dbReference type="Proteomes" id="UP000234744">
    <property type="component" value="Unassembled WGS sequence"/>
</dbReference>
<reference evidence="1 2" key="1">
    <citation type="submission" date="2017-12" db="EMBL/GenBank/DDBJ databases">
        <title>Detection of the carbapenemase gene blaVIM-5 in members of the Pseudomonas putida group isolated from polluted Nigerian wetlands.</title>
        <authorList>
            <person name="Adelowo O."/>
            <person name="Vollmers J."/>
            <person name="Maeusezahl I."/>
            <person name="Kaster A.-K."/>
            <person name="Mueller J.A."/>
        </authorList>
    </citation>
    <scope>NUCLEOTIDE SEQUENCE [LARGE SCALE GENOMIC DNA]</scope>
    <source>
        <strain evidence="1 2">MR69</strain>
    </source>
</reference>
<organism evidence="1 2">
    <name type="scientific">Pseudomonas plecoglossicida</name>
    <dbReference type="NCBI Taxonomy" id="70775"/>
    <lineage>
        <taxon>Bacteria</taxon>
        <taxon>Pseudomonadati</taxon>
        <taxon>Pseudomonadota</taxon>
        <taxon>Gammaproteobacteria</taxon>
        <taxon>Pseudomonadales</taxon>
        <taxon>Pseudomonadaceae</taxon>
        <taxon>Pseudomonas</taxon>
    </lineage>
</organism>
<evidence type="ECO:0008006" key="3">
    <source>
        <dbReference type="Google" id="ProtNLM"/>
    </source>
</evidence>
<evidence type="ECO:0000313" key="2">
    <source>
        <dbReference type="Proteomes" id="UP000234744"/>
    </source>
</evidence>